<dbReference type="Gene3D" id="3.40.50.1820">
    <property type="entry name" value="alpha/beta hydrolase"/>
    <property type="match status" value="1"/>
</dbReference>
<dbReference type="PANTHER" id="PTHR43689">
    <property type="entry name" value="HYDROLASE"/>
    <property type="match status" value="1"/>
</dbReference>
<feature type="domain" description="AB hydrolase-1" evidence="1">
    <location>
        <begin position="26"/>
        <end position="267"/>
    </location>
</feature>
<dbReference type="Proteomes" id="UP001056681">
    <property type="component" value="Chromosome"/>
</dbReference>
<dbReference type="SUPFAM" id="SSF53474">
    <property type="entry name" value="alpha/beta-Hydrolases"/>
    <property type="match status" value="1"/>
</dbReference>
<dbReference type="GO" id="GO:0016787">
    <property type="term" value="F:hydrolase activity"/>
    <property type="evidence" value="ECO:0007669"/>
    <property type="project" value="UniProtKB-KW"/>
</dbReference>
<accession>A0ABY4T922</accession>
<dbReference type="InterPro" id="IPR029058">
    <property type="entry name" value="AB_hydrolase_fold"/>
</dbReference>
<evidence type="ECO:0000313" key="2">
    <source>
        <dbReference type="EMBL" id="URL60352.1"/>
    </source>
</evidence>
<organism evidence="2 3">
    <name type="scientific">Luteibacter flocculans</name>
    <dbReference type="NCBI Taxonomy" id="2780091"/>
    <lineage>
        <taxon>Bacteria</taxon>
        <taxon>Pseudomonadati</taxon>
        <taxon>Pseudomonadota</taxon>
        <taxon>Gammaproteobacteria</taxon>
        <taxon>Lysobacterales</taxon>
        <taxon>Rhodanobacteraceae</taxon>
        <taxon>Luteibacter</taxon>
    </lineage>
</organism>
<keyword evidence="3" id="KW-1185">Reference proteome</keyword>
<dbReference type="InterPro" id="IPR000073">
    <property type="entry name" value="AB_hydrolase_1"/>
</dbReference>
<sequence>MEEWWPWRQHHVHLDCYRNATAPLKVILLHGVGTNGRQMSTILGAPLAKRGLETIAIDMPGYGMTRVGSGSPIQYQDWVEIASDLVNVELTRDDRPVVLYGLSAGGMETYHVAALNRRVKGIVGMTFLDQRVPRVRDETAKNLLTARVGIPFVHVLARTRLGNLKFPMAMAGKMSALVNDREALRVLLADRTSAGAWVSLKFLSTYMSYEPAIELEDFDVCPILLTQPAEDRWSPWELSELTLRRIGRVPVEVTILEGAGHYPLEEPGLGQMVDAVHKFCMNLLEVQV</sequence>
<evidence type="ECO:0000313" key="3">
    <source>
        <dbReference type="Proteomes" id="UP001056681"/>
    </source>
</evidence>
<keyword evidence="2" id="KW-0378">Hydrolase</keyword>
<dbReference type="Pfam" id="PF12697">
    <property type="entry name" value="Abhydrolase_6"/>
    <property type="match status" value="1"/>
</dbReference>
<name>A0ABY4T922_9GAMM</name>
<evidence type="ECO:0000259" key="1">
    <source>
        <dbReference type="Pfam" id="PF12697"/>
    </source>
</evidence>
<dbReference type="PANTHER" id="PTHR43689:SF8">
    <property type="entry name" value="ALPHA_BETA-HYDROLASES SUPERFAMILY PROTEIN"/>
    <property type="match status" value="1"/>
</dbReference>
<protein>
    <submittedName>
        <fullName evidence="2">Alpha/beta fold hydrolase</fullName>
    </submittedName>
</protein>
<dbReference type="EMBL" id="CP063231">
    <property type="protein sequence ID" value="URL60352.1"/>
    <property type="molecule type" value="Genomic_DNA"/>
</dbReference>
<gene>
    <name evidence="2" type="ORF">IM816_10065</name>
</gene>
<reference evidence="2" key="1">
    <citation type="submission" date="2020-10" db="EMBL/GenBank/DDBJ databases">
        <title>Whole-genome sequence of Luteibacter sp. EIF3.</title>
        <authorList>
            <person name="Friedrich I."/>
            <person name="Hertel R."/>
            <person name="Daniel R."/>
        </authorList>
    </citation>
    <scope>NUCLEOTIDE SEQUENCE</scope>
    <source>
        <strain evidence="2">EIF3</strain>
    </source>
</reference>
<proteinExistence type="predicted"/>